<dbReference type="Pfam" id="PF13472">
    <property type="entry name" value="Lipase_GDSL_2"/>
    <property type="match status" value="1"/>
</dbReference>
<evidence type="ECO:0000313" key="2">
    <source>
        <dbReference type="EMBL" id="ANP39626.1"/>
    </source>
</evidence>
<gene>
    <name evidence="2" type="ORF">K529_002500</name>
</gene>
<reference evidence="2 3" key="1">
    <citation type="journal article" date="2016" name="ISME J.">
        <title>Global occurrence and heterogeneity of the Roseobacter-clade species Ruegeria mobilis.</title>
        <authorList>
            <person name="Sonnenschein E."/>
            <person name="Gram L."/>
        </authorList>
    </citation>
    <scope>NUCLEOTIDE SEQUENCE [LARGE SCALE GENOMIC DNA]</scope>
    <source>
        <strain evidence="2 3">F1926</strain>
    </source>
</reference>
<dbReference type="GeneID" id="28248666"/>
<dbReference type="Gene3D" id="3.40.50.1110">
    <property type="entry name" value="SGNH hydrolase"/>
    <property type="match status" value="1"/>
</dbReference>
<accession>A0A1B0ZZD4</accession>
<feature type="domain" description="SGNH hydrolase-type esterase" evidence="1">
    <location>
        <begin position="31"/>
        <end position="199"/>
    </location>
</feature>
<dbReference type="PANTHER" id="PTHR30383">
    <property type="entry name" value="THIOESTERASE 1/PROTEASE 1/LYSOPHOSPHOLIPASE L1"/>
    <property type="match status" value="1"/>
</dbReference>
<sequence>MRKFLRQIVVSLVSIPLLLTTAWAEPLRITAFGDSLVQGYGLPQDQGLVAQLQLWFDTEGYDVALTNAGVSGDTTAGGAARIDWTLADQPDGVIVLLGGNDLLRALPPEDTRANLTRIIEASRAAGAEVMLIGMQAPGNYGADYKAAFDSIYPDLTQAYDLVLHPFAFAGMAAETGEDPAQMGAFMQDDGIHPNARGVALNIKAMEPTLRAFMQRLTEVSAQSGG</sequence>
<dbReference type="InterPro" id="IPR036514">
    <property type="entry name" value="SGNH_hydro_sf"/>
</dbReference>
<evidence type="ECO:0000313" key="3">
    <source>
        <dbReference type="Proteomes" id="UP000013243"/>
    </source>
</evidence>
<evidence type="ECO:0000259" key="1">
    <source>
        <dbReference type="Pfam" id="PF13472"/>
    </source>
</evidence>
<organism evidence="2 3">
    <name type="scientific">Tritonibacter mobilis F1926</name>
    <dbReference type="NCBI Taxonomy" id="1265309"/>
    <lineage>
        <taxon>Bacteria</taxon>
        <taxon>Pseudomonadati</taxon>
        <taxon>Pseudomonadota</taxon>
        <taxon>Alphaproteobacteria</taxon>
        <taxon>Rhodobacterales</taxon>
        <taxon>Paracoccaceae</taxon>
        <taxon>Tritonibacter</taxon>
    </lineage>
</organism>
<dbReference type="Proteomes" id="UP000013243">
    <property type="component" value="Chromosome"/>
</dbReference>
<dbReference type="AlphaFoldDB" id="A0A1B0ZZD4"/>
<dbReference type="EMBL" id="CP015230">
    <property type="protein sequence ID" value="ANP39626.1"/>
    <property type="molecule type" value="Genomic_DNA"/>
</dbReference>
<dbReference type="InterPro" id="IPR051532">
    <property type="entry name" value="Ester_Hydrolysis_Enzymes"/>
</dbReference>
<proteinExistence type="predicted"/>
<dbReference type="OrthoDB" id="9786188at2"/>
<dbReference type="PANTHER" id="PTHR30383:SF24">
    <property type="entry name" value="THIOESTERASE 1_PROTEASE 1_LYSOPHOSPHOLIPASE L1"/>
    <property type="match status" value="1"/>
</dbReference>
<dbReference type="STRING" id="1265309.K529_002500"/>
<dbReference type="GO" id="GO:0004622">
    <property type="term" value="F:phosphatidylcholine lysophospholipase activity"/>
    <property type="evidence" value="ECO:0007669"/>
    <property type="project" value="TreeGrafter"/>
</dbReference>
<dbReference type="SUPFAM" id="SSF52266">
    <property type="entry name" value="SGNH hydrolase"/>
    <property type="match status" value="1"/>
</dbReference>
<dbReference type="InterPro" id="IPR013830">
    <property type="entry name" value="SGNH_hydro"/>
</dbReference>
<dbReference type="RefSeq" id="WP_040643373.1">
    <property type="nucleotide sequence ID" value="NZ_CP015230.1"/>
</dbReference>
<name>A0A1B0ZZD4_9RHOB</name>
<dbReference type="CDD" id="cd01822">
    <property type="entry name" value="Lysophospholipase_L1_like"/>
    <property type="match status" value="1"/>
</dbReference>
<dbReference type="KEGG" id="rmb:K529_002500"/>
<protein>
    <submittedName>
        <fullName evidence="2">Arylesterase</fullName>
    </submittedName>
</protein>